<dbReference type="RefSeq" id="WP_136941556.1">
    <property type="nucleotide sequence ID" value="NZ_SWKR01000001.1"/>
</dbReference>
<name>A0A4U1L860_9SPHN</name>
<evidence type="ECO:0000256" key="1">
    <source>
        <dbReference type="SAM" id="MobiDB-lite"/>
    </source>
</evidence>
<dbReference type="InterPro" id="IPR035235">
    <property type="entry name" value="DUF5343"/>
</dbReference>
<proteinExistence type="predicted"/>
<feature type="compositionally biased region" description="Polar residues" evidence="1">
    <location>
        <begin position="163"/>
        <end position="180"/>
    </location>
</feature>
<keyword evidence="3" id="KW-1185">Reference proteome</keyword>
<organism evidence="2 3">
    <name type="scientific">Sphingomonas baiyangensis</name>
    <dbReference type="NCBI Taxonomy" id="2572576"/>
    <lineage>
        <taxon>Bacteria</taxon>
        <taxon>Pseudomonadati</taxon>
        <taxon>Pseudomonadota</taxon>
        <taxon>Alphaproteobacteria</taxon>
        <taxon>Sphingomonadales</taxon>
        <taxon>Sphingomonadaceae</taxon>
        <taxon>Sphingomonas</taxon>
    </lineage>
</organism>
<gene>
    <name evidence="2" type="ORF">FBR43_02020</name>
</gene>
<dbReference type="OrthoDB" id="5186897at2"/>
<evidence type="ECO:0000313" key="3">
    <source>
        <dbReference type="Proteomes" id="UP000309138"/>
    </source>
</evidence>
<dbReference type="Proteomes" id="UP000309138">
    <property type="component" value="Unassembled WGS sequence"/>
</dbReference>
<protein>
    <recommendedName>
        <fullName evidence="4">DUF5343 domain-containing protein</fullName>
    </recommendedName>
</protein>
<evidence type="ECO:0000313" key="2">
    <source>
        <dbReference type="EMBL" id="TKD53137.1"/>
    </source>
</evidence>
<dbReference type="AlphaFoldDB" id="A0A4U1L860"/>
<accession>A0A4U1L860</accession>
<sequence length="222" mass="24508">MAYPYIPSGGLIQTAFQQFRKSFPAKVDSETLKKLGIAPSNEGSMINIIKFLKFTDKDNQRTQEGSQLFNTHDDQKFGQALENSVRSSYSELFELHNDGAWTLDRDALISFFRNSDQTSAVTGARQALTFQTLASLAGKRAEQVSSRTPNARGGNIEKKTSPKNKTSNVEPKNLSSSSLDENNKSPVGLTVRIEINLPANGSQATYDNIFQSIRKNLLNDPA</sequence>
<evidence type="ECO:0008006" key="4">
    <source>
        <dbReference type="Google" id="ProtNLM"/>
    </source>
</evidence>
<dbReference type="EMBL" id="SWKR01000001">
    <property type="protein sequence ID" value="TKD53137.1"/>
    <property type="molecule type" value="Genomic_DNA"/>
</dbReference>
<feature type="region of interest" description="Disordered" evidence="1">
    <location>
        <begin position="139"/>
        <end position="184"/>
    </location>
</feature>
<dbReference type="Pfam" id="PF17278">
    <property type="entry name" value="DUF5343"/>
    <property type="match status" value="1"/>
</dbReference>
<reference evidence="2 3" key="1">
    <citation type="submission" date="2019-04" db="EMBL/GenBank/DDBJ databases">
        <authorList>
            <person name="Yang Y."/>
            <person name="Wei D."/>
        </authorList>
    </citation>
    <scope>NUCLEOTIDE SEQUENCE [LARGE SCALE GENOMIC DNA]</scope>
    <source>
        <strain evidence="2 3">L-1-4w-11</strain>
    </source>
</reference>
<comment type="caution">
    <text evidence="2">The sequence shown here is derived from an EMBL/GenBank/DDBJ whole genome shotgun (WGS) entry which is preliminary data.</text>
</comment>